<protein>
    <submittedName>
        <fullName evidence="3">Unannotated protein</fullName>
    </submittedName>
</protein>
<dbReference type="Pfam" id="PF18374">
    <property type="entry name" value="Enolase_like_N"/>
    <property type="match status" value="1"/>
</dbReference>
<dbReference type="GO" id="GO:0046872">
    <property type="term" value="F:metal ion binding"/>
    <property type="evidence" value="ECO:0007669"/>
    <property type="project" value="UniProtKB-KW"/>
</dbReference>
<organism evidence="3">
    <name type="scientific">freshwater metagenome</name>
    <dbReference type="NCBI Taxonomy" id="449393"/>
    <lineage>
        <taxon>unclassified sequences</taxon>
        <taxon>metagenomes</taxon>
        <taxon>ecological metagenomes</taxon>
    </lineage>
</organism>
<dbReference type="SFLD" id="SFLDG00180">
    <property type="entry name" value="muconate_cycloisomerase"/>
    <property type="match status" value="1"/>
</dbReference>
<dbReference type="GO" id="GO:0009063">
    <property type="term" value="P:amino acid catabolic process"/>
    <property type="evidence" value="ECO:0007669"/>
    <property type="project" value="InterPro"/>
</dbReference>
<dbReference type="InterPro" id="IPR018110">
    <property type="entry name" value="Mandel_Rmase/mucon_lact_enz_CS"/>
</dbReference>
<dbReference type="Gene3D" id="3.20.20.120">
    <property type="entry name" value="Enolase-like C-terminal domain"/>
    <property type="match status" value="1"/>
</dbReference>
<evidence type="ECO:0000256" key="1">
    <source>
        <dbReference type="ARBA" id="ARBA00022723"/>
    </source>
</evidence>
<dbReference type="SMART" id="SM00922">
    <property type="entry name" value="MR_MLE"/>
    <property type="match status" value="1"/>
</dbReference>
<dbReference type="SUPFAM" id="SSF51604">
    <property type="entry name" value="Enolase C-terminal domain-like"/>
    <property type="match status" value="1"/>
</dbReference>
<dbReference type="SFLD" id="SFLDS00001">
    <property type="entry name" value="Enolase"/>
    <property type="match status" value="1"/>
</dbReference>
<dbReference type="PROSITE" id="PS00909">
    <property type="entry name" value="MR_MLE_2"/>
    <property type="match status" value="1"/>
</dbReference>
<dbReference type="InterPro" id="IPR036849">
    <property type="entry name" value="Enolase-like_C_sf"/>
</dbReference>
<dbReference type="NCBIfam" id="NF002782">
    <property type="entry name" value="PRK02901.1"/>
    <property type="match status" value="1"/>
</dbReference>
<dbReference type="Pfam" id="PF13378">
    <property type="entry name" value="MR_MLE_C"/>
    <property type="match status" value="1"/>
</dbReference>
<sequence>MPDKKLQALLDTAVVYGLPMTRSFRGITKREGVLIKGPSGWGEFAPFNDYTDVAASRWLDCAIESSFGAWPVSKRENINVNAIIAEVSSADAAALTRAAVIENGCQCVKVKVGGTLAADEARVAAVRDVLDTALGRGVGSIRIDANGSWSVPEAVKALRRLTEYGLEYVEQPCAELAEIRQVRDQVSVPIAVDEAIRGAAAPEKLDLRAIADFAIIKVAPLGGIEASLRIVEQLSMPIVVSGSLDSSVGLAASTALAGALDMTIACGLGTGTLLAADVVDTPLVPIGGMLKVQRVAPELSALMRARDEISDERGIWWRARLAAAWYAGAGKRSGHLIDSL</sequence>
<dbReference type="CDD" id="cd03320">
    <property type="entry name" value="OSBS"/>
    <property type="match status" value="1"/>
</dbReference>
<gene>
    <name evidence="3" type="ORF">UFOPK3204_00797</name>
</gene>
<dbReference type="InterPro" id="IPR013342">
    <property type="entry name" value="Mandelate_racemase_C"/>
</dbReference>
<accession>A0A6J7AB63</accession>
<proteinExistence type="predicted"/>
<name>A0A6J7AB63_9ZZZZ</name>
<reference evidence="3" key="1">
    <citation type="submission" date="2020-05" db="EMBL/GenBank/DDBJ databases">
        <authorList>
            <person name="Chiriac C."/>
            <person name="Salcher M."/>
            <person name="Ghai R."/>
            <person name="Kavagutti S V."/>
        </authorList>
    </citation>
    <scope>NUCLEOTIDE SEQUENCE</scope>
</reference>
<evidence type="ECO:0000259" key="2">
    <source>
        <dbReference type="SMART" id="SM00922"/>
    </source>
</evidence>
<dbReference type="EMBL" id="CAFABK010000028">
    <property type="protein sequence ID" value="CAB4829720.1"/>
    <property type="molecule type" value="Genomic_DNA"/>
</dbReference>
<feature type="domain" description="Mandelate racemase/muconate lactonizing enzyme C-terminal" evidence="2">
    <location>
        <begin position="89"/>
        <end position="189"/>
    </location>
</feature>
<dbReference type="AlphaFoldDB" id="A0A6J7AB63"/>
<dbReference type="SFLD" id="SFLDF00009">
    <property type="entry name" value="o-succinylbenzoate_synthase"/>
    <property type="match status" value="1"/>
</dbReference>
<evidence type="ECO:0000313" key="3">
    <source>
        <dbReference type="EMBL" id="CAB4829720.1"/>
    </source>
</evidence>
<keyword evidence="1" id="KW-0479">Metal-binding</keyword>
<dbReference type="PANTHER" id="PTHR48073">
    <property type="entry name" value="O-SUCCINYLBENZOATE SYNTHASE-RELATED"/>
    <property type="match status" value="1"/>
</dbReference>
<dbReference type="InterPro" id="IPR029065">
    <property type="entry name" value="Enolase_C-like"/>
</dbReference>
<dbReference type="PANTHER" id="PTHR48073:SF2">
    <property type="entry name" value="O-SUCCINYLBENZOATE SYNTHASE"/>
    <property type="match status" value="1"/>
</dbReference>